<feature type="compositionally biased region" description="Low complexity" evidence="1">
    <location>
        <begin position="18"/>
        <end position="31"/>
    </location>
</feature>
<name>A0A7J0CQ66_STRMI</name>
<reference evidence="2 3" key="1">
    <citation type="submission" date="2020-05" db="EMBL/GenBank/DDBJ databases">
        <title>Whole genome shotgun sequence of Streptomyces microflavus NBRC 13062.</title>
        <authorList>
            <person name="Komaki H."/>
            <person name="Tamura T."/>
        </authorList>
    </citation>
    <scope>NUCLEOTIDE SEQUENCE [LARGE SCALE GENOMIC DNA]</scope>
    <source>
        <strain evidence="2 3">NBRC 13062</strain>
    </source>
</reference>
<gene>
    <name evidence="2" type="ORF">Smic_31960</name>
</gene>
<protein>
    <submittedName>
        <fullName evidence="2">Uncharacterized protein</fullName>
    </submittedName>
</protein>
<feature type="region of interest" description="Disordered" evidence="1">
    <location>
        <begin position="1"/>
        <end position="78"/>
    </location>
</feature>
<dbReference type="AlphaFoldDB" id="A0A7J0CQ66"/>
<dbReference type="EMBL" id="BLWD01000001">
    <property type="protein sequence ID" value="GFN04640.1"/>
    <property type="molecule type" value="Genomic_DNA"/>
</dbReference>
<comment type="caution">
    <text evidence="2">The sequence shown here is derived from an EMBL/GenBank/DDBJ whole genome shotgun (WGS) entry which is preliminary data.</text>
</comment>
<dbReference type="Proteomes" id="UP000498740">
    <property type="component" value="Unassembled WGS sequence"/>
</dbReference>
<proteinExistence type="predicted"/>
<sequence>MRSMRLPSTIARISRAETTTPTRVARVVTDRGPVVAGDAAVESPGIARSDPPGIGPAEPSETAPAKPSGRAPAEPLGG</sequence>
<evidence type="ECO:0000313" key="2">
    <source>
        <dbReference type="EMBL" id="GFN04640.1"/>
    </source>
</evidence>
<evidence type="ECO:0000313" key="3">
    <source>
        <dbReference type="Proteomes" id="UP000498740"/>
    </source>
</evidence>
<organism evidence="2 3">
    <name type="scientific">Streptomyces microflavus</name>
    <name type="common">Streptomyces lipmanii</name>
    <dbReference type="NCBI Taxonomy" id="1919"/>
    <lineage>
        <taxon>Bacteria</taxon>
        <taxon>Bacillati</taxon>
        <taxon>Actinomycetota</taxon>
        <taxon>Actinomycetes</taxon>
        <taxon>Kitasatosporales</taxon>
        <taxon>Streptomycetaceae</taxon>
        <taxon>Streptomyces</taxon>
    </lineage>
</organism>
<evidence type="ECO:0000256" key="1">
    <source>
        <dbReference type="SAM" id="MobiDB-lite"/>
    </source>
</evidence>
<accession>A0A7J0CQ66</accession>